<keyword evidence="2" id="KW-1185">Reference proteome</keyword>
<reference evidence="1" key="1">
    <citation type="submission" date="2022-07" db="EMBL/GenBank/DDBJ databases">
        <title>The genome of Lyophyllum shimeji provides insight into the initial evolution of ectomycorrhizal fungal genome.</title>
        <authorList>
            <person name="Kobayashi Y."/>
            <person name="Shibata T."/>
            <person name="Hirakawa H."/>
            <person name="Shigenobu S."/>
            <person name="Nishiyama T."/>
            <person name="Yamada A."/>
            <person name="Hasebe M."/>
            <person name="Kawaguchi M."/>
        </authorList>
    </citation>
    <scope>NUCLEOTIDE SEQUENCE</scope>
    <source>
        <strain evidence="1">AT787</strain>
    </source>
</reference>
<evidence type="ECO:0000313" key="1">
    <source>
        <dbReference type="EMBL" id="GLB42441.1"/>
    </source>
</evidence>
<dbReference type="AlphaFoldDB" id="A0A9P3PVI8"/>
<comment type="caution">
    <text evidence="1">The sequence shown here is derived from an EMBL/GenBank/DDBJ whole genome shotgun (WGS) entry which is preliminary data.</text>
</comment>
<dbReference type="EMBL" id="BRPK01000011">
    <property type="protein sequence ID" value="GLB42441.1"/>
    <property type="molecule type" value="Genomic_DNA"/>
</dbReference>
<evidence type="ECO:0000313" key="2">
    <source>
        <dbReference type="Proteomes" id="UP001063166"/>
    </source>
</evidence>
<proteinExistence type="predicted"/>
<name>A0A9P3PVI8_LYOSH</name>
<gene>
    <name evidence="1" type="ORF">LshimejAT787_1104560</name>
</gene>
<protein>
    <submittedName>
        <fullName evidence="1">Uncharacterized protein</fullName>
    </submittedName>
</protein>
<sequence>MPCTRPQKTAYATLFDNMFPNTSISLRRGFSAEAWAQRGRSAELAFPPKRRHVLITQNPPGTNASPYFELGLNFSVHLDLFATPLFASS</sequence>
<dbReference type="Proteomes" id="UP001063166">
    <property type="component" value="Unassembled WGS sequence"/>
</dbReference>
<accession>A0A9P3PVI8</accession>
<organism evidence="1 2">
    <name type="scientific">Lyophyllum shimeji</name>
    <name type="common">Hon-shimeji</name>
    <name type="synonym">Tricholoma shimeji</name>
    <dbReference type="NCBI Taxonomy" id="47721"/>
    <lineage>
        <taxon>Eukaryota</taxon>
        <taxon>Fungi</taxon>
        <taxon>Dikarya</taxon>
        <taxon>Basidiomycota</taxon>
        <taxon>Agaricomycotina</taxon>
        <taxon>Agaricomycetes</taxon>
        <taxon>Agaricomycetidae</taxon>
        <taxon>Agaricales</taxon>
        <taxon>Tricholomatineae</taxon>
        <taxon>Lyophyllaceae</taxon>
        <taxon>Lyophyllum</taxon>
    </lineage>
</organism>